<accession>A0A0V0HU36</accession>
<protein>
    <submittedName>
        <fullName evidence="1">Putative ovule protein</fullName>
    </submittedName>
</protein>
<reference evidence="1" key="1">
    <citation type="submission" date="2015-12" db="EMBL/GenBank/DDBJ databases">
        <title>Gene expression during late stages of embryo sac development: a critical building block for successful pollen-pistil interactions.</title>
        <authorList>
            <person name="Liu Y."/>
            <person name="Joly V."/>
            <person name="Sabar M."/>
            <person name="Matton D.P."/>
        </authorList>
    </citation>
    <scope>NUCLEOTIDE SEQUENCE</scope>
</reference>
<name>A0A0V0HU36_SOLCH</name>
<sequence>MRFQLVPEQKLCYTLSQSGNCGPMAPQTTRTEKLIDKFLELKLKDRQRDHADVGKSNVFEAFEDLRKESQALDNREKQQILIYKSMHPRLRNTVR</sequence>
<dbReference type="AlphaFoldDB" id="A0A0V0HU36"/>
<evidence type="ECO:0000313" key="1">
    <source>
        <dbReference type="EMBL" id="JAP23392.1"/>
    </source>
</evidence>
<organism evidence="1">
    <name type="scientific">Solanum chacoense</name>
    <name type="common">Chaco potato</name>
    <dbReference type="NCBI Taxonomy" id="4108"/>
    <lineage>
        <taxon>Eukaryota</taxon>
        <taxon>Viridiplantae</taxon>
        <taxon>Streptophyta</taxon>
        <taxon>Embryophyta</taxon>
        <taxon>Tracheophyta</taxon>
        <taxon>Spermatophyta</taxon>
        <taxon>Magnoliopsida</taxon>
        <taxon>eudicotyledons</taxon>
        <taxon>Gunneridae</taxon>
        <taxon>Pentapetalae</taxon>
        <taxon>asterids</taxon>
        <taxon>lamiids</taxon>
        <taxon>Solanales</taxon>
        <taxon>Solanaceae</taxon>
        <taxon>Solanoideae</taxon>
        <taxon>Solaneae</taxon>
        <taxon>Solanum</taxon>
    </lineage>
</organism>
<dbReference type="EMBL" id="GEDG01015522">
    <property type="protein sequence ID" value="JAP23392.1"/>
    <property type="molecule type" value="Transcribed_RNA"/>
</dbReference>
<proteinExistence type="predicted"/>